<keyword evidence="5 6" id="KW-0472">Membrane</keyword>
<evidence type="ECO:0000256" key="6">
    <source>
        <dbReference type="SAM" id="Phobius"/>
    </source>
</evidence>
<evidence type="ECO:0000313" key="7">
    <source>
        <dbReference type="EMBL" id="KRS19464.1"/>
    </source>
</evidence>
<sequence>MTLEIFTALVAFAFVTVITPGPNNLMLMASGANFGFRRTVPHMMGIGIGFPSMVLLVGVGVMQVFDLWAPSYVILKVLSVGYLLYLAWKVAHAAPPKEAGAEVEGKPLSFFQSAAFQWVNPKAWSMALSAITLYATSRDMTAVLWVAGVYVGVSAISTTSWTVLGQQMRRLLKNRARLRVFNWTMAVLLVVTLIPVLWPASA</sequence>
<dbReference type="GO" id="GO:0015171">
    <property type="term" value="F:amino acid transmembrane transporter activity"/>
    <property type="evidence" value="ECO:0007669"/>
    <property type="project" value="TreeGrafter"/>
</dbReference>
<evidence type="ECO:0000256" key="3">
    <source>
        <dbReference type="ARBA" id="ARBA00022692"/>
    </source>
</evidence>
<keyword evidence="4 6" id="KW-1133">Transmembrane helix</keyword>
<dbReference type="Proteomes" id="UP000325785">
    <property type="component" value="Chromosome"/>
</dbReference>
<keyword evidence="9" id="KW-1185">Reference proteome</keyword>
<accession>A0A0T5PEN5</accession>
<protein>
    <submittedName>
        <fullName evidence="8">Cysteine/O-acetylserine efflux protein</fullName>
    </submittedName>
    <submittedName>
        <fullName evidence="7">Membrane protein</fullName>
    </submittedName>
</protein>
<dbReference type="PANTHER" id="PTHR30086">
    <property type="entry name" value="ARGININE EXPORTER PROTEIN ARGO"/>
    <property type="match status" value="1"/>
</dbReference>
<evidence type="ECO:0000256" key="2">
    <source>
        <dbReference type="ARBA" id="ARBA00022475"/>
    </source>
</evidence>
<dbReference type="PANTHER" id="PTHR30086:SF20">
    <property type="entry name" value="ARGININE EXPORTER PROTEIN ARGO-RELATED"/>
    <property type="match status" value="1"/>
</dbReference>
<gene>
    <name evidence="8" type="primary">eamB</name>
    <name evidence="8" type="ORF">RIdsm_05060</name>
    <name evidence="7" type="ORF">XM52_01055</name>
</gene>
<dbReference type="GO" id="GO:0005886">
    <property type="term" value="C:plasma membrane"/>
    <property type="evidence" value="ECO:0007669"/>
    <property type="project" value="UniProtKB-SubCell"/>
</dbReference>
<dbReference type="Proteomes" id="UP000051401">
    <property type="component" value="Unassembled WGS sequence"/>
</dbReference>
<keyword evidence="2" id="KW-1003">Cell membrane</keyword>
<feature type="transmembrane region" description="Helical" evidence="6">
    <location>
        <begin position="176"/>
        <end position="198"/>
    </location>
</feature>
<dbReference type="EMBL" id="CP031598">
    <property type="protein sequence ID" value="QEW29217.1"/>
    <property type="molecule type" value="Genomic_DNA"/>
</dbReference>
<dbReference type="GO" id="GO:0033228">
    <property type="term" value="P:cysteine export across plasma membrane"/>
    <property type="evidence" value="ECO:0007669"/>
    <property type="project" value="TreeGrafter"/>
</dbReference>
<name>A0A0T5PEN5_9RHOB</name>
<dbReference type="EMBL" id="LAXI01000001">
    <property type="protein sequence ID" value="KRS19464.1"/>
    <property type="molecule type" value="Genomic_DNA"/>
</dbReference>
<feature type="transmembrane region" description="Helical" evidence="6">
    <location>
        <begin position="142"/>
        <end position="164"/>
    </location>
</feature>
<dbReference type="InterPro" id="IPR001123">
    <property type="entry name" value="LeuE-type"/>
</dbReference>
<evidence type="ECO:0000313" key="8">
    <source>
        <dbReference type="EMBL" id="QEW29217.1"/>
    </source>
</evidence>
<evidence type="ECO:0000256" key="1">
    <source>
        <dbReference type="ARBA" id="ARBA00004651"/>
    </source>
</evidence>
<evidence type="ECO:0000256" key="4">
    <source>
        <dbReference type="ARBA" id="ARBA00022989"/>
    </source>
</evidence>
<evidence type="ECO:0000313" key="10">
    <source>
        <dbReference type="Proteomes" id="UP000325785"/>
    </source>
</evidence>
<organism evidence="7 9">
    <name type="scientific">Roseovarius indicus</name>
    <dbReference type="NCBI Taxonomy" id="540747"/>
    <lineage>
        <taxon>Bacteria</taxon>
        <taxon>Pseudomonadati</taxon>
        <taxon>Pseudomonadota</taxon>
        <taxon>Alphaproteobacteria</taxon>
        <taxon>Rhodobacterales</taxon>
        <taxon>Roseobacteraceae</taxon>
        <taxon>Roseovarius</taxon>
    </lineage>
</organism>
<dbReference type="PATRIC" id="fig|540747.5.peg.213"/>
<evidence type="ECO:0000256" key="5">
    <source>
        <dbReference type="ARBA" id="ARBA00023136"/>
    </source>
</evidence>
<dbReference type="KEGG" id="rid:RIdsm_05060"/>
<dbReference type="AlphaFoldDB" id="A0A0T5PEN5"/>
<reference evidence="8 10" key="2">
    <citation type="submission" date="2018-08" db="EMBL/GenBank/DDBJ databases">
        <title>Genetic Globetrotter - A new plasmid hitch-hiking vast phylogenetic and geographic distances.</title>
        <authorList>
            <person name="Vollmers J."/>
            <person name="Petersen J."/>
        </authorList>
    </citation>
    <scope>NUCLEOTIDE SEQUENCE [LARGE SCALE GENOMIC DNA]</scope>
    <source>
        <strain evidence="8 10">DSM 26383</strain>
    </source>
</reference>
<feature type="transmembrane region" description="Helical" evidence="6">
    <location>
        <begin position="44"/>
        <end position="65"/>
    </location>
</feature>
<keyword evidence="3 6" id="KW-0812">Transmembrane</keyword>
<comment type="subcellular location">
    <subcellularLocation>
        <location evidence="1">Cell membrane</location>
        <topology evidence="1">Multi-pass membrane protein</topology>
    </subcellularLocation>
</comment>
<proteinExistence type="predicted"/>
<dbReference type="Pfam" id="PF01810">
    <property type="entry name" value="LysE"/>
    <property type="match status" value="1"/>
</dbReference>
<reference evidence="7 9" key="1">
    <citation type="submission" date="2015-04" db="EMBL/GenBank/DDBJ databases">
        <title>The draft genome sequence of Roseovarius indicus B108T.</title>
        <authorList>
            <person name="Li G."/>
            <person name="Lai Q."/>
            <person name="Shao Z."/>
            <person name="Yan P."/>
        </authorList>
    </citation>
    <scope>NUCLEOTIDE SEQUENCE [LARGE SCALE GENOMIC DNA]</scope>
    <source>
        <strain evidence="7 9">B108</strain>
    </source>
</reference>
<dbReference type="OrthoDB" id="9812084at2"/>
<dbReference type="RefSeq" id="WP_057812385.1">
    <property type="nucleotide sequence ID" value="NZ_CAXRJZ010000007.1"/>
</dbReference>
<evidence type="ECO:0000313" key="9">
    <source>
        <dbReference type="Proteomes" id="UP000051401"/>
    </source>
</evidence>